<keyword evidence="14" id="KW-1185">Reference proteome</keyword>
<evidence type="ECO:0000256" key="1">
    <source>
        <dbReference type="ARBA" id="ARBA00004651"/>
    </source>
</evidence>
<gene>
    <name evidence="13" type="ORF">OIK42_15680</name>
</gene>
<evidence type="ECO:0000256" key="11">
    <source>
        <dbReference type="RuleBase" id="RU362091"/>
    </source>
</evidence>
<feature type="transmembrane region" description="Helical" evidence="12">
    <location>
        <begin position="345"/>
        <end position="363"/>
    </location>
</feature>
<evidence type="ECO:0000256" key="10">
    <source>
        <dbReference type="ARBA" id="ARBA00023201"/>
    </source>
</evidence>
<keyword evidence="4" id="KW-1003">Cell membrane</keyword>
<dbReference type="RefSeq" id="WP_273641996.1">
    <property type="nucleotide sequence ID" value="NZ_JAQQXP010000002.1"/>
</dbReference>
<feature type="transmembrane region" description="Helical" evidence="12">
    <location>
        <begin position="191"/>
        <end position="210"/>
    </location>
</feature>
<evidence type="ECO:0000313" key="14">
    <source>
        <dbReference type="Proteomes" id="UP001218788"/>
    </source>
</evidence>
<evidence type="ECO:0000256" key="8">
    <source>
        <dbReference type="ARBA" id="ARBA00023065"/>
    </source>
</evidence>
<comment type="similarity">
    <text evidence="2 11">Belongs to the sodium:solute symporter (SSF) (TC 2.A.21) family.</text>
</comment>
<accession>A0ABT5L574</accession>
<proteinExistence type="inferred from homology"/>
<dbReference type="PANTHER" id="PTHR42985">
    <property type="entry name" value="SODIUM-COUPLED MONOCARBOXYLATE TRANSPORTER"/>
    <property type="match status" value="1"/>
</dbReference>
<dbReference type="Pfam" id="PF00474">
    <property type="entry name" value="SSF"/>
    <property type="match status" value="1"/>
</dbReference>
<keyword evidence="3" id="KW-0813">Transport</keyword>
<feature type="transmembrane region" description="Helical" evidence="12">
    <location>
        <begin position="244"/>
        <end position="264"/>
    </location>
</feature>
<evidence type="ECO:0000256" key="3">
    <source>
        <dbReference type="ARBA" id="ARBA00022448"/>
    </source>
</evidence>
<feature type="transmembrane region" description="Helical" evidence="12">
    <location>
        <begin position="461"/>
        <end position="484"/>
    </location>
</feature>
<dbReference type="Proteomes" id="UP001218788">
    <property type="component" value="Unassembled WGS sequence"/>
</dbReference>
<dbReference type="PANTHER" id="PTHR42985:SF47">
    <property type="entry name" value="INTEGRAL MEMBRANE TRANSPORT PROTEIN"/>
    <property type="match status" value="1"/>
</dbReference>
<evidence type="ECO:0000256" key="12">
    <source>
        <dbReference type="SAM" id="Phobius"/>
    </source>
</evidence>
<feature type="transmembrane region" description="Helical" evidence="12">
    <location>
        <begin position="46"/>
        <end position="65"/>
    </location>
</feature>
<keyword evidence="6 12" id="KW-1133">Transmembrane helix</keyword>
<keyword evidence="7" id="KW-0915">Sodium</keyword>
<dbReference type="PROSITE" id="PS50283">
    <property type="entry name" value="NA_SOLUT_SYMP_3"/>
    <property type="match status" value="1"/>
</dbReference>
<keyword evidence="10" id="KW-0739">Sodium transport</keyword>
<dbReference type="CDD" id="cd11493">
    <property type="entry name" value="SLC5sbd_NIS-like_u1"/>
    <property type="match status" value="1"/>
</dbReference>
<feature type="transmembrane region" description="Helical" evidence="12">
    <location>
        <begin position="157"/>
        <end position="179"/>
    </location>
</feature>
<dbReference type="Gene3D" id="1.20.1730.10">
    <property type="entry name" value="Sodium/glucose cotransporter"/>
    <property type="match status" value="1"/>
</dbReference>
<evidence type="ECO:0000256" key="6">
    <source>
        <dbReference type="ARBA" id="ARBA00022989"/>
    </source>
</evidence>
<reference evidence="13 14" key="1">
    <citation type="submission" date="2022-10" db="EMBL/GenBank/DDBJ databases">
        <title>Alteromonas sp. chi3 Genome sequencing.</title>
        <authorList>
            <person name="Park S."/>
        </authorList>
    </citation>
    <scope>NUCLEOTIDE SEQUENCE [LARGE SCALE GENOMIC DNA]</scope>
    <source>
        <strain evidence="14">chi3</strain>
    </source>
</reference>
<protein>
    <submittedName>
        <fullName evidence="13">Sodium:solute symporter</fullName>
    </submittedName>
</protein>
<evidence type="ECO:0000256" key="7">
    <source>
        <dbReference type="ARBA" id="ARBA00023053"/>
    </source>
</evidence>
<keyword evidence="9 12" id="KW-0472">Membrane</keyword>
<sequence>MLAHYTLIDVLLFASYGVLLLVSGWYFNRKANNTSDYFLGSQSMPVWMVAMSVLATSQSAATFLGGPDQGYRGNLSYLATNLGAFIAAFFVARFLIPRFYSMKVYTVYELLESRFGANAKRQAGLMYLFGRVFASGARLYMAALAVAMILYGDIASSSVITATVIITVVGLVYSIYGGIRTVIYSDVMQAFTYIGAAVAVIIALLSAIPADIPSMLDALQNPGDGQLSKLTLFDTRVDFSPGGVFTLASVFTGFVLLNIAAFGLDQDMTQRVLTCKNASEGARAMLWSVVMVIPVMLLFITIGLLLYIYYQQPSLMAARAGAPTPEFAGEAVTIFMYYVLTDLPAGLKGLVTIGILAAALSTLNSGLNSMSSVLIQDLYRPWKLKRNQHVDEQHFVNAGRTAMAGVALALASMACLCYYWQQYSDTPLLQFALGVMVFSYSGLLGVYFVTLFTQRGSPASVAAALLCGFIVPLLLQPYVMGIYLPETWQFSLGFTWQLVIGTLVASLVCAWGQQAHHNPVLEAKAK</sequence>
<feature type="transmembrane region" description="Helical" evidence="12">
    <location>
        <begin position="6"/>
        <end position="26"/>
    </location>
</feature>
<evidence type="ECO:0000256" key="2">
    <source>
        <dbReference type="ARBA" id="ARBA00006434"/>
    </source>
</evidence>
<dbReference type="InterPro" id="IPR038377">
    <property type="entry name" value="Na/Glc_symporter_sf"/>
</dbReference>
<feature type="transmembrane region" description="Helical" evidence="12">
    <location>
        <begin position="490"/>
        <end position="511"/>
    </location>
</feature>
<evidence type="ECO:0000256" key="9">
    <source>
        <dbReference type="ARBA" id="ARBA00023136"/>
    </source>
</evidence>
<feature type="transmembrane region" description="Helical" evidence="12">
    <location>
        <begin position="128"/>
        <end position="151"/>
    </location>
</feature>
<evidence type="ECO:0000256" key="4">
    <source>
        <dbReference type="ARBA" id="ARBA00022475"/>
    </source>
</evidence>
<dbReference type="InterPro" id="IPR001734">
    <property type="entry name" value="Na/solute_symporter"/>
</dbReference>
<evidence type="ECO:0000313" key="13">
    <source>
        <dbReference type="EMBL" id="MDC8832200.1"/>
    </source>
</evidence>
<name>A0ABT5L574_9ALTE</name>
<keyword evidence="5 12" id="KW-0812">Transmembrane</keyword>
<evidence type="ECO:0000256" key="5">
    <source>
        <dbReference type="ARBA" id="ARBA00022692"/>
    </source>
</evidence>
<feature type="transmembrane region" description="Helical" evidence="12">
    <location>
        <begin position="427"/>
        <end position="449"/>
    </location>
</feature>
<feature type="transmembrane region" description="Helical" evidence="12">
    <location>
        <begin position="402"/>
        <end position="421"/>
    </location>
</feature>
<feature type="transmembrane region" description="Helical" evidence="12">
    <location>
        <begin position="285"/>
        <end position="310"/>
    </location>
</feature>
<dbReference type="EMBL" id="JAQQXP010000002">
    <property type="protein sequence ID" value="MDC8832200.1"/>
    <property type="molecule type" value="Genomic_DNA"/>
</dbReference>
<comment type="caution">
    <text evidence="13">The sequence shown here is derived from an EMBL/GenBank/DDBJ whole genome shotgun (WGS) entry which is preliminary data.</text>
</comment>
<comment type="subcellular location">
    <subcellularLocation>
        <location evidence="1">Cell membrane</location>
        <topology evidence="1">Multi-pass membrane protein</topology>
    </subcellularLocation>
</comment>
<keyword evidence="8" id="KW-0406">Ion transport</keyword>
<organism evidence="13 14">
    <name type="scientific">Alteromonas gilva</name>
    <dbReference type="NCBI Taxonomy" id="2987522"/>
    <lineage>
        <taxon>Bacteria</taxon>
        <taxon>Pseudomonadati</taxon>
        <taxon>Pseudomonadota</taxon>
        <taxon>Gammaproteobacteria</taxon>
        <taxon>Alteromonadales</taxon>
        <taxon>Alteromonadaceae</taxon>
        <taxon>Alteromonas/Salinimonas group</taxon>
        <taxon>Alteromonas</taxon>
    </lineage>
</organism>
<dbReference type="InterPro" id="IPR051163">
    <property type="entry name" value="Sodium:Solute_Symporter_SSF"/>
</dbReference>
<feature type="transmembrane region" description="Helical" evidence="12">
    <location>
        <begin position="77"/>
        <end position="96"/>
    </location>
</feature>